<gene>
    <name evidence="1" type="ORF">OCTVUL_1B005798</name>
</gene>
<sequence>ILFLGYCNFQTISSFDNPEMMTKSSWSWEFTAGENYRIQLYLKCWVLYSA</sequence>
<keyword evidence="2" id="KW-1185">Reference proteome</keyword>
<name>A0AA36F2U9_OCTVU</name>
<feature type="non-terminal residue" evidence="1">
    <location>
        <position position="50"/>
    </location>
</feature>
<accession>A0AA36F2U9</accession>
<proteinExistence type="predicted"/>
<dbReference type="EMBL" id="OX597817">
    <property type="protein sequence ID" value="CAI9721745.1"/>
    <property type="molecule type" value="Genomic_DNA"/>
</dbReference>
<protein>
    <submittedName>
        <fullName evidence="1">Uncharacterized protein</fullName>
    </submittedName>
</protein>
<dbReference type="AlphaFoldDB" id="A0AA36F2U9"/>
<feature type="non-terminal residue" evidence="1">
    <location>
        <position position="1"/>
    </location>
</feature>
<organism evidence="1 2">
    <name type="scientific">Octopus vulgaris</name>
    <name type="common">Common octopus</name>
    <dbReference type="NCBI Taxonomy" id="6645"/>
    <lineage>
        <taxon>Eukaryota</taxon>
        <taxon>Metazoa</taxon>
        <taxon>Spiralia</taxon>
        <taxon>Lophotrochozoa</taxon>
        <taxon>Mollusca</taxon>
        <taxon>Cephalopoda</taxon>
        <taxon>Coleoidea</taxon>
        <taxon>Octopodiformes</taxon>
        <taxon>Octopoda</taxon>
        <taxon>Incirrata</taxon>
        <taxon>Octopodidae</taxon>
        <taxon>Octopus</taxon>
    </lineage>
</organism>
<evidence type="ECO:0000313" key="1">
    <source>
        <dbReference type="EMBL" id="CAI9721745.1"/>
    </source>
</evidence>
<reference evidence="1" key="1">
    <citation type="submission" date="2023-08" db="EMBL/GenBank/DDBJ databases">
        <authorList>
            <person name="Alioto T."/>
            <person name="Alioto T."/>
            <person name="Gomez Garrido J."/>
        </authorList>
    </citation>
    <scope>NUCLEOTIDE SEQUENCE</scope>
</reference>
<evidence type="ECO:0000313" key="2">
    <source>
        <dbReference type="Proteomes" id="UP001162480"/>
    </source>
</evidence>
<dbReference type="Proteomes" id="UP001162480">
    <property type="component" value="Chromosome 4"/>
</dbReference>